<gene>
    <name evidence="6" type="ORF">FRX48_06910</name>
</gene>
<proteinExistence type="predicted"/>
<name>A0A5M8PJ34_9LECA</name>
<keyword evidence="3" id="KW-0235">DNA replication</keyword>
<dbReference type="GO" id="GO:0043625">
    <property type="term" value="C:delta DNA polymerase complex"/>
    <property type="evidence" value="ECO:0007669"/>
    <property type="project" value="InterPro"/>
</dbReference>
<evidence type="ECO:0000256" key="1">
    <source>
        <dbReference type="ARBA" id="ARBA00004123"/>
    </source>
</evidence>
<accession>A0A5M8PJ34</accession>
<reference evidence="6 7" key="1">
    <citation type="submission" date="2019-09" db="EMBL/GenBank/DDBJ databases">
        <title>The hologenome of the rock-dwelling lichen Lasallia pustulata.</title>
        <authorList>
            <person name="Greshake Tzovaras B."/>
            <person name="Segers F."/>
            <person name="Bicker A."/>
            <person name="Dal Grande F."/>
            <person name="Otte J."/>
            <person name="Hankeln T."/>
            <person name="Schmitt I."/>
            <person name="Ebersberger I."/>
        </authorList>
    </citation>
    <scope>NUCLEOTIDE SEQUENCE [LARGE SCALE GENOMIC DNA]</scope>
    <source>
        <strain evidence="6">A1-1</strain>
    </source>
</reference>
<dbReference type="Pfam" id="PF09507">
    <property type="entry name" value="CDC27"/>
    <property type="match status" value="1"/>
</dbReference>
<dbReference type="InterPro" id="IPR019038">
    <property type="entry name" value="POLD3"/>
</dbReference>
<dbReference type="GO" id="GO:0006271">
    <property type="term" value="P:DNA strand elongation involved in DNA replication"/>
    <property type="evidence" value="ECO:0007669"/>
    <property type="project" value="TreeGrafter"/>
</dbReference>
<feature type="compositionally biased region" description="Low complexity" evidence="5">
    <location>
        <begin position="187"/>
        <end position="207"/>
    </location>
</feature>
<evidence type="ECO:0000256" key="3">
    <source>
        <dbReference type="ARBA" id="ARBA00022705"/>
    </source>
</evidence>
<comment type="caution">
    <text evidence="6">The sequence shown here is derived from an EMBL/GenBank/DDBJ whole genome shotgun (WGS) entry which is preliminary data.</text>
</comment>
<evidence type="ECO:0000256" key="5">
    <source>
        <dbReference type="SAM" id="MobiDB-lite"/>
    </source>
</evidence>
<evidence type="ECO:0000313" key="7">
    <source>
        <dbReference type="Proteomes" id="UP000324767"/>
    </source>
</evidence>
<dbReference type="EMBL" id="VXIT01000011">
    <property type="protein sequence ID" value="KAA6409357.1"/>
    <property type="molecule type" value="Genomic_DNA"/>
</dbReference>
<keyword evidence="4" id="KW-0539">Nucleus</keyword>
<dbReference type="InterPro" id="IPR041913">
    <property type="entry name" value="POLD3_sf"/>
</dbReference>
<feature type="compositionally biased region" description="Acidic residues" evidence="5">
    <location>
        <begin position="307"/>
        <end position="321"/>
    </location>
</feature>
<dbReference type="PANTHER" id="PTHR17598:SF13">
    <property type="entry name" value="DNA POLYMERASE DELTA SUBUNIT 3"/>
    <property type="match status" value="1"/>
</dbReference>
<evidence type="ECO:0000256" key="4">
    <source>
        <dbReference type="ARBA" id="ARBA00023242"/>
    </source>
</evidence>
<comment type="subcellular location">
    <subcellularLocation>
        <location evidence="1">Nucleus</location>
    </subcellularLocation>
</comment>
<evidence type="ECO:0000256" key="2">
    <source>
        <dbReference type="ARBA" id="ARBA00017589"/>
    </source>
</evidence>
<dbReference type="Proteomes" id="UP000324767">
    <property type="component" value="Unassembled WGS sequence"/>
</dbReference>
<dbReference type="GO" id="GO:1904161">
    <property type="term" value="P:DNA synthesis involved in UV-damage excision repair"/>
    <property type="evidence" value="ECO:0007669"/>
    <property type="project" value="TreeGrafter"/>
</dbReference>
<dbReference type="GO" id="GO:0006297">
    <property type="term" value="P:nucleotide-excision repair, DNA gap filling"/>
    <property type="evidence" value="ECO:0007669"/>
    <property type="project" value="TreeGrafter"/>
</dbReference>
<dbReference type="OrthoDB" id="514823at2759"/>
<protein>
    <recommendedName>
        <fullName evidence="2">DNA polymerase delta subunit 3</fullName>
    </recommendedName>
</protein>
<feature type="region of interest" description="Disordered" evidence="5">
    <location>
        <begin position="431"/>
        <end position="459"/>
    </location>
</feature>
<evidence type="ECO:0000313" key="6">
    <source>
        <dbReference type="EMBL" id="KAA6409357.1"/>
    </source>
</evidence>
<dbReference type="Gene3D" id="3.90.1030.20">
    <property type="entry name" value="DNA polymerase delta, p66 (Cdc27) subunit, wHTH domain"/>
    <property type="match status" value="1"/>
</dbReference>
<sequence>MAPDYTTYLAENVLNEGNIVTYRSLSRALKVHSSVAKHMLYDFYDEQTRRKPGSIHATYLVGGVRRVTEPPGTNGVQKVNDQDVHMPSSPYMSSSMPHQDGEEEEQTVRSITLVKEEQLEEVKSQYATVHSVHVYSLEQSTIQNLQLLSDCTRAVSVTSADEDPLVAGKQYGVIQNTRVKRRTGGRPPVTAPTIATTKPAAKSAPQTQQASKPSTRIEKPASQASRDGKEASPAESGSDIKSQKPARTNKKATGKPTGLKREQSDLFKSFSKPRAKLNREDTASSVGDSPAPSAAQSPGESTVPEDAPMDDASEDEQEADFLDPAAAEASSSHRKSQAERSEQRRKMMEQEDEPMPNAPPSEPDDANPPAAPHPDEPTVVISSGRRRGRRKVLKKKTTKDAEGYLVTREEPAWESFSEDEPAPAQKVAKAAAAGSSVGKAKKAGGKPGQGNIMSFFGKK</sequence>
<dbReference type="AlphaFoldDB" id="A0A5M8PJ34"/>
<feature type="compositionally biased region" description="Basic residues" evidence="5">
    <location>
        <begin position="384"/>
        <end position="397"/>
    </location>
</feature>
<dbReference type="GO" id="GO:0003887">
    <property type="term" value="F:DNA-directed DNA polymerase activity"/>
    <property type="evidence" value="ECO:0007669"/>
    <property type="project" value="TreeGrafter"/>
</dbReference>
<feature type="region of interest" description="Disordered" evidence="5">
    <location>
        <begin position="177"/>
        <end position="406"/>
    </location>
</feature>
<dbReference type="PANTHER" id="PTHR17598">
    <property type="entry name" value="DNA POLYMERASE DELTA SUBUNIT 3"/>
    <property type="match status" value="1"/>
</dbReference>
<feature type="compositionally biased region" description="Basic and acidic residues" evidence="5">
    <location>
        <begin position="336"/>
        <end position="349"/>
    </location>
</feature>
<organism evidence="6 7">
    <name type="scientific">Lasallia pustulata</name>
    <dbReference type="NCBI Taxonomy" id="136370"/>
    <lineage>
        <taxon>Eukaryota</taxon>
        <taxon>Fungi</taxon>
        <taxon>Dikarya</taxon>
        <taxon>Ascomycota</taxon>
        <taxon>Pezizomycotina</taxon>
        <taxon>Lecanoromycetes</taxon>
        <taxon>OSLEUM clade</taxon>
        <taxon>Umbilicariomycetidae</taxon>
        <taxon>Umbilicariales</taxon>
        <taxon>Umbilicariaceae</taxon>
        <taxon>Lasallia</taxon>
    </lineage>
</organism>